<evidence type="ECO:0000313" key="1">
    <source>
        <dbReference type="EMBL" id="QQD73988.1"/>
    </source>
</evidence>
<evidence type="ECO:0000313" key="2">
    <source>
        <dbReference type="Proteomes" id="UP000595420"/>
    </source>
</evidence>
<reference evidence="1 2" key="1">
    <citation type="submission" date="2020-07" db="EMBL/GenBank/DDBJ databases">
        <title>Complete genome sequence analysis of Acidithiobacillus ferrivorans XJFY6S-08 reveals extreme environmental adaptation to alpine acid mine drainage.</title>
        <authorList>
            <person name="Yan L."/>
            <person name="Ni Y."/>
        </authorList>
    </citation>
    <scope>NUCLEOTIDE SEQUENCE [LARGE SCALE GENOMIC DNA]</scope>
    <source>
        <strain evidence="1 2">XJFY6S-08</strain>
    </source>
</reference>
<dbReference type="Proteomes" id="UP000595420">
    <property type="component" value="Chromosome"/>
</dbReference>
<accession>A0A7T5BIT3</accession>
<dbReference type="RefSeq" id="WP_198661290.1">
    <property type="nucleotide sequence ID" value="NZ_CP059488.1"/>
</dbReference>
<sequence length="252" mass="29053">MDRAFGTRKSPNRGTAILHAACTQWFHLLYKDGKKGVFPRVGVTYPPEASAQALMKLISERVGPDTTGIFPEESVPFLLPPDKAASTINPNAMDVLFSSTIHQNPIRILYVGLRHGENARWRNVWPRAMEFNGLQWRLRAQDMDAGEQHYPIKAYSVPRIFDAQPLDTRRSTSKDFRPRNLVKTQRAMRVHLSESLTRDQVRAIENEWGIRDGIMLLPDYSWFEFRKQFASEPVNPDIVWPVITRIDPLEER</sequence>
<name>A0A7T5BIT3_9PROT</name>
<protein>
    <recommendedName>
        <fullName evidence="3">WYL domain-containing protein</fullName>
    </recommendedName>
</protein>
<dbReference type="EMBL" id="CP059488">
    <property type="protein sequence ID" value="QQD73988.1"/>
    <property type="molecule type" value="Genomic_DNA"/>
</dbReference>
<dbReference type="PROSITE" id="PS52050">
    <property type="entry name" value="WYL"/>
    <property type="match status" value="1"/>
</dbReference>
<organism evidence="1 2">
    <name type="scientific">Acidithiobacillus ferrivorans</name>
    <dbReference type="NCBI Taxonomy" id="160808"/>
    <lineage>
        <taxon>Bacteria</taxon>
        <taxon>Pseudomonadati</taxon>
        <taxon>Pseudomonadota</taxon>
        <taxon>Acidithiobacillia</taxon>
        <taxon>Acidithiobacillales</taxon>
        <taxon>Acidithiobacillaceae</taxon>
        <taxon>Acidithiobacillus</taxon>
    </lineage>
</organism>
<proteinExistence type="predicted"/>
<gene>
    <name evidence="1" type="ORF">H2515_07160</name>
</gene>
<dbReference type="AlphaFoldDB" id="A0A7T5BIT3"/>
<evidence type="ECO:0008006" key="3">
    <source>
        <dbReference type="Google" id="ProtNLM"/>
    </source>
</evidence>